<accession>A0A2M3ZT01</accession>
<evidence type="ECO:0000256" key="1">
    <source>
        <dbReference type="SAM" id="SignalP"/>
    </source>
</evidence>
<dbReference type="EMBL" id="GGFM01010874">
    <property type="protein sequence ID" value="MBW31625.1"/>
    <property type="molecule type" value="Transcribed_RNA"/>
</dbReference>
<feature type="signal peptide" evidence="1">
    <location>
        <begin position="1"/>
        <end position="21"/>
    </location>
</feature>
<name>A0A2M3ZT01_9DIPT</name>
<reference evidence="2" key="1">
    <citation type="submission" date="2018-01" db="EMBL/GenBank/DDBJ databases">
        <title>An insight into the sialome of Amazonian anophelines.</title>
        <authorList>
            <person name="Ribeiro J.M."/>
            <person name="Scarpassa V."/>
            <person name="Calvo E."/>
        </authorList>
    </citation>
    <scope>NUCLEOTIDE SEQUENCE</scope>
    <source>
        <tissue evidence="2">Salivary glands</tissue>
    </source>
</reference>
<proteinExistence type="predicted"/>
<sequence>MILLRLLLLLLLQQLLSSSRASRFQQLHTVCHLLSHQTRHCTVMLAARMLLRTNENNPGTTRIHCLSCIDRYGTIDMILG</sequence>
<dbReference type="AlphaFoldDB" id="A0A2M3ZT01"/>
<protein>
    <submittedName>
        <fullName evidence="2">Putative secreted peptide</fullName>
    </submittedName>
</protein>
<evidence type="ECO:0000313" key="2">
    <source>
        <dbReference type="EMBL" id="MBW31625.1"/>
    </source>
</evidence>
<organism evidence="2">
    <name type="scientific">Anopheles braziliensis</name>
    <dbReference type="NCBI Taxonomy" id="58242"/>
    <lineage>
        <taxon>Eukaryota</taxon>
        <taxon>Metazoa</taxon>
        <taxon>Ecdysozoa</taxon>
        <taxon>Arthropoda</taxon>
        <taxon>Hexapoda</taxon>
        <taxon>Insecta</taxon>
        <taxon>Pterygota</taxon>
        <taxon>Neoptera</taxon>
        <taxon>Endopterygota</taxon>
        <taxon>Diptera</taxon>
        <taxon>Nematocera</taxon>
        <taxon>Culicoidea</taxon>
        <taxon>Culicidae</taxon>
        <taxon>Anophelinae</taxon>
        <taxon>Anopheles</taxon>
    </lineage>
</organism>
<feature type="chain" id="PRO_5014928087" evidence="1">
    <location>
        <begin position="22"/>
        <end position="80"/>
    </location>
</feature>
<keyword evidence="1" id="KW-0732">Signal</keyword>